<evidence type="ECO:0000256" key="1">
    <source>
        <dbReference type="SAM" id="MobiDB-lite"/>
    </source>
</evidence>
<reference evidence="2 3" key="1">
    <citation type="submission" date="2024-07" db="EMBL/GenBank/DDBJ databases">
        <title>Luteimonas salilacus sp. nov., isolated from the shore soil of Salt Lake in Tibet of China.</title>
        <authorList>
            <person name="Zhang X."/>
            <person name="Li A."/>
        </authorList>
    </citation>
    <scope>NUCLEOTIDE SEQUENCE [LARGE SCALE GENOMIC DNA]</scope>
    <source>
        <strain evidence="2 3">B3-2-R+30</strain>
    </source>
</reference>
<feature type="region of interest" description="Disordered" evidence="1">
    <location>
        <begin position="76"/>
        <end position="96"/>
    </location>
</feature>
<dbReference type="EMBL" id="JBFWIC010000010">
    <property type="protein sequence ID" value="MEZ0474823.1"/>
    <property type="molecule type" value="Genomic_DNA"/>
</dbReference>
<sequence>MVLDTFGKRIVEHGQAMQKHLDTDRATAARRAEALLTDAGPKMAADARTELVSRMLAAYEYDSAVLQWSYLTPEQRQAAALKSPPGGPAGTGVRAE</sequence>
<dbReference type="RefSeq" id="WP_370564486.1">
    <property type="nucleotide sequence ID" value="NZ_JBFWIB010000008.1"/>
</dbReference>
<gene>
    <name evidence="2" type="ORF">AB6713_09350</name>
</gene>
<evidence type="ECO:0000313" key="3">
    <source>
        <dbReference type="Proteomes" id="UP001566331"/>
    </source>
</evidence>
<name>A0ABV4HQ13_9GAMM</name>
<protein>
    <submittedName>
        <fullName evidence="2">Uncharacterized protein</fullName>
    </submittedName>
</protein>
<dbReference type="Proteomes" id="UP001566331">
    <property type="component" value="Unassembled WGS sequence"/>
</dbReference>
<organism evidence="2 3">
    <name type="scientific">Luteimonas salinilitoris</name>
    <dbReference type="NCBI Taxonomy" id="3237697"/>
    <lineage>
        <taxon>Bacteria</taxon>
        <taxon>Pseudomonadati</taxon>
        <taxon>Pseudomonadota</taxon>
        <taxon>Gammaproteobacteria</taxon>
        <taxon>Lysobacterales</taxon>
        <taxon>Lysobacteraceae</taxon>
        <taxon>Luteimonas</taxon>
    </lineage>
</organism>
<evidence type="ECO:0000313" key="2">
    <source>
        <dbReference type="EMBL" id="MEZ0474823.1"/>
    </source>
</evidence>
<proteinExistence type="predicted"/>
<comment type="caution">
    <text evidence="2">The sequence shown here is derived from an EMBL/GenBank/DDBJ whole genome shotgun (WGS) entry which is preliminary data.</text>
</comment>
<accession>A0ABV4HQ13</accession>
<keyword evidence="3" id="KW-1185">Reference proteome</keyword>